<dbReference type="InterPro" id="IPR003593">
    <property type="entry name" value="AAA+_ATPase"/>
</dbReference>
<evidence type="ECO:0000259" key="5">
    <source>
        <dbReference type="PROSITE" id="PS50893"/>
    </source>
</evidence>
<dbReference type="SMART" id="SM00382">
    <property type="entry name" value="AAA"/>
    <property type="match status" value="1"/>
</dbReference>
<keyword evidence="3" id="KW-0547">Nucleotide-binding</keyword>
<dbReference type="SUPFAM" id="SSF52540">
    <property type="entry name" value="P-loop containing nucleoside triphosphate hydrolases"/>
    <property type="match status" value="1"/>
</dbReference>
<keyword evidence="4 6" id="KW-0067">ATP-binding</keyword>
<evidence type="ECO:0000313" key="6">
    <source>
        <dbReference type="EMBL" id="ROQ92245.1"/>
    </source>
</evidence>
<dbReference type="InterPro" id="IPR027417">
    <property type="entry name" value="P-loop_NTPase"/>
</dbReference>
<dbReference type="Proteomes" id="UP000276223">
    <property type="component" value="Unassembled WGS sequence"/>
</dbReference>
<dbReference type="AlphaFoldDB" id="A0A3N1UM02"/>
<dbReference type="RefSeq" id="WP_123290410.1">
    <property type="nucleotide sequence ID" value="NZ_RJVA01000012.1"/>
</dbReference>
<reference evidence="6 7" key="1">
    <citation type="submission" date="2018-11" db="EMBL/GenBank/DDBJ databases">
        <title>Genomic Encyclopedia of Type Strains, Phase IV (KMG-IV): sequencing the most valuable type-strain genomes for metagenomic binning, comparative biology and taxonomic classification.</title>
        <authorList>
            <person name="Goeker M."/>
        </authorList>
    </citation>
    <scope>NUCLEOTIDE SEQUENCE [LARGE SCALE GENOMIC DNA]</scope>
    <source>
        <strain evidence="6 7">DSM 22027</strain>
    </source>
</reference>
<dbReference type="Gene3D" id="3.40.50.300">
    <property type="entry name" value="P-loop containing nucleotide triphosphate hydrolases"/>
    <property type="match status" value="1"/>
</dbReference>
<evidence type="ECO:0000256" key="2">
    <source>
        <dbReference type="ARBA" id="ARBA00022592"/>
    </source>
</evidence>
<proteinExistence type="predicted"/>
<keyword evidence="1" id="KW-0813">Transport</keyword>
<accession>A0A3N1UM02</accession>
<dbReference type="PROSITE" id="PS50893">
    <property type="entry name" value="ABC_TRANSPORTER_2"/>
    <property type="match status" value="1"/>
</dbReference>
<dbReference type="PANTHER" id="PTHR43423:SF1">
    <property type="entry name" value="ABC TRANSPORTER I FAMILY MEMBER 17"/>
    <property type="match status" value="1"/>
</dbReference>
<dbReference type="InterPro" id="IPR003439">
    <property type="entry name" value="ABC_transporter-like_ATP-bd"/>
</dbReference>
<keyword evidence="7" id="KW-1185">Reference proteome</keyword>
<dbReference type="OrthoDB" id="5448699at2"/>
<sequence>MNVLAKIRVEHLSFSYGSRRVLHDVNAVFMEGTVTAVIGPSGRGKSSFLLAINRLWEEIPEARVQGHVWIRLDDREQLVSDPSFPVTELRRRVALVFQTPNPLPMSIYKNVAFPLNVMGIQNRDVVSEAVQKALCRAYLWNEVKHRLHEDARCLSGGQQQRLCIARALAAEPDVLLLDEPTSSLDVRAARVIEELLTSLKDQCTLVVVSHELDQVRRVADQVYEVVDGTLQQIVPSSALPGDDQRLSGSF</sequence>
<evidence type="ECO:0000313" key="7">
    <source>
        <dbReference type="Proteomes" id="UP000276223"/>
    </source>
</evidence>
<dbReference type="InterPro" id="IPR017871">
    <property type="entry name" value="ABC_transporter-like_CS"/>
</dbReference>
<dbReference type="CDD" id="cd03260">
    <property type="entry name" value="ABC_PstB_phosphate_transporter"/>
    <property type="match status" value="1"/>
</dbReference>
<gene>
    <name evidence="6" type="ORF">EDC27_1945</name>
</gene>
<dbReference type="GO" id="GO:0035435">
    <property type="term" value="P:phosphate ion transmembrane transport"/>
    <property type="evidence" value="ECO:0007669"/>
    <property type="project" value="InterPro"/>
</dbReference>
<protein>
    <submittedName>
        <fullName evidence="6">Phosphate ABC transporter ATP-binding protein (PhoT family)</fullName>
    </submittedName>
</protein>
<evidence type="ECO:0000256" key="1">
    <source>
        <dbReference type="ARBA" id="ARBA00022448"/>
    </source>
</evidence>
<organism evidence="6 7">
    <name type="scientific">Desulfosoma caldarium</name>
    <dbReference type="NCBI Taxonomy" id="610254"/>
    <lineage>
        <taxon>Bacteria</taxon>
        <taxon>Pseudomonadati</taxon>
        <taxon>Thermodesulfobacteriota</taxon>
        <taxon>Syntrophobacteria</taxon>
        <taxon>Syntrophobacterales</taxon>
        <taxon>Syntrophobacteraceae</taxon>
        <taxon>Desulfosoma</taxon>
    </lineage>
</organism>
<dbReference type="Pfam" id="PF00005">
    <property type="entry name" value="ABC_tran"/>
    <property type="match status" value="1"/>
</dbReference>
<comment type="caution">
    <text evidence="6">The sequence shown here is derived from an EMBL/GenBank/DDBJ whole genome shotgun (WGS) entry which is preliminary data.</text>
</comment>
<feature type="domain" description="ABC transporter" evidence="5">
    <location>
        <begin position="7"/>
        <end position="250"/>
    </location>
</feature>
<keyword evidence="2" id="KW-0592">Phosphate transport</keyword>
<dbReference type="PROSITE" id="PS00211">
    <property type="entry name" value="ABC_TRANSPORTER_1"/>
    <property type="match status" value="1"/>
</dbReference>
<dbReference type="GO" id="GO:0016020">
    <property type="term" value="C:membrane"/>
    <property type="evidence" value="ECO:0007669"/>
    <property type="project" value="InterPro"/>
</dbReference>
<dbReference type="InterPro" id="IPR005670">
    <property type="entry name" value="PstB-like"/>
</dbReference>
<dbReference type="EMBL" id="RJVA01000012">
    <property type="protein sequence ID" value="ROQ92245.1"/>
    <property type="molecule type" value="Genomic_DNA"/>
</dbReference>
<name>A0A3N1UM02_9BACT</name>
<dbReference type="GO" id="GO:0016887">
    <property type="term" value="F:ATP hydrolysis activity"/>
    <property type="evidence" value="ECO:0007669"/>
    <property type="project" value="InterPro"/>
</dbReference>
<dbReference type="GO" id="GO:0005524">
    <property type="term" value="F:ATP binding"/>
    <property type="evidence" value="ECO:0007669"/>
    <property type="project" value="UniProtKB-KW"/>
</dbReference>
<dbReference type="GO" id="GO:0005315">
    <property type="term" value="F:phosphate transmembrane transporter activity"/>
    <property type="evidence" value="ECO:0007669"/>
    <property type="project" value="InterPro"/>
</dbReference>
<evidence type="ECO:0000256" key="3">
    <source>
        <dbReference type="ARBA" id="ARBA00022741"/>
    </source>
</evidence>
<dbReference type="PANTHER" id="PTHR43423">
    <property type="entry name" value="ABC TRANSPORTER I FAMILY MEMBER 17"/>
    <property type="match status" value="1"/>
</dbReference>
<evidence type="ECO:0000256" key="4">
    <source>
        <dbReference type="ARBA" id="ARBA00022840"/>
    </source>
</evidence>